<name>A0A7X3SPF9_9HYPH</name>
<gene>
    <name evidence="11" type="ORF">GR328_12025</name>
</gene>
<evidence type="ECO:0000313" key="11">
    <source>
        <dbReference type="EMBL" id="MXQ12183.1"/>
    </source>
</evidence>
<keyword evidence="5 9" id="KW-0812">Transmembrane</keyword>
<comment type="caution">
    <text evidence="11">The sequence shown here is derived from an EMBL/GenBank/DDBJ whole genome shotgun (WGS) entry which is preliminary data.</text>
</comment>
<dbReference type="RefSeq" id="WP_160884766.1">
    <property type="nucleotide sequence ID" value="NZ_WURB01000007.1"/>
</dbReference>
<sequence length="174" mass="19037">MIRPILNRLYLYSGYAAAIFLIGIAISILAQIIGRMRGVTIDATEAAGLCLAAATFFGLAHTFGHGGHVRITVVIERLSGGTRRFLEIFNCLIAALAVCYLAWNVILLAIQSHEFNDVSPGLLAMPFWIPQAGVAFGVTLFAVALLDELFWIIGGRKPRYDHDHDLDQDDRPVA</sequence>
<dbReference type="Pfam" id="PF04290">
    <property type="entry name" value="DctQ"/>
    <property type="match status" value="1"/>
</dbReference>
<reference evidence="11 12" key="2">
    <citation type="submission" date="2020-01" db="EMBL/GenBank/DDBJ databases">
        <title>Microvirga sp. nov., an arsenate reduction bacterium isolated from Tibet hotspring sediments.</title>
        <authorList>
            <person name="Xian W.-D."/>
            <person name="Li W.-J."/>
        </authorList>
    </citation>
    <scope>NUCLEOTIDE SEQUENCE [LARGE SCALE GENOMIC DNA]</scope>
    <source>
        <strain evidence="11 12">KCTC 23863</strain>
    </source>
</reference>
<evidence type="ECO:0000259" key="10">
    <source>
        <dbReference type="Pfam" id="PF04290"/>
    </source>
</evidence>
<dbReference type="GO" id="GO:0015740">
    <property type="term" value="P:C4-dicarboxylate transport"/>
    <property type="evidence" value="ECO:0007669"/>
    <property type="project" value="TreeGrafter"/>
</dbReference>
<dbReference type="GO" id="GO:0005886">
    <property type="term" value="C:plasma membrane"/>
    <property type="evidence" value="ECO:0007669"/>
    <property type="project" value="UniProtKB-SubCell"/>
</dbReference>
<keyword evidence="3" id="KW-1003">Cell membrane</keyword>
<keyword evidence="2 9" id="KW-0813">Transport</keyword>
<evidence type="ECO:0000256" key="5">
    <source>
        <dbReference type="ARBA" id="ARBA00022692"/>
    </source>
</evidence>
<keyword evidence="4 9" id="KW-0997">Cell inner membrane</keyword>
<evidence type="ECO:0000313" key="12">
    <source>
        <dbReference type="Proteomes" id="UP000436483"/>
    </source>
</evidence>
<evidence type="ECO:0000256" key="6">
    <source>
        <dbReference type="ARBA" id="ARBA00022989"/>
    </source>
</evidence>
<evidence type="ECO:0000256" key="1">
    <source>
        <dbReference type="ARBA" id="ARBA00004429"/>
    </source>
</evidence>
<keyword evidence="12" id="KW-1185">Reference proteome</keyword>
<dbReference type="GO" id="GO:0022857">
    <property type="term" value="F:transmembrane transporter activity"/>
    <property type="evidence" value="ECO:0007669"/>
    <property type="project" value="UniProtKB-UniRule"/>
</dbReference>
<evidence type="ECO:0000256" key="7">
    <source>
        <dbReference type="ARBA" id="ARBA00023136"/>
    </source>
</evidence>
<dbReference type="EMBL" id="WURB01000007">
    <property type="protein sequence ID" value="MXQ12183.1"/>
    <property type="molecule type" value="Genomic_DNA"/>
</dbReference>
<dbReference type="InterPro" id="IPR055348">
    <property type="entry name" value="DctQ"/>
</dbReference>
<keyword evidence="6 9" id="KW-1133">Transmembrane helix</keyword>
<dbReference type="PANTHER" id="PTHR35011:SF10">
    <property type="entry name" value="TRAP TRANSPORTER SMALL PERMEASE PROTEIN"/>
    <property type="match status" value="1"/>
</dbReference>
<feature type="transmembrane region" description="Helical" evidence="9">
    <location>
        <begin position="128"/>
        <end position="153"/>
    </location>
</feature>
<evidence type="ECO:0000256" key="3">
    <source>
        <dbReference type="ARBA" id="ARBA00022475"/>
    </source>
</evidence>
<evidence type="ECO:0000256" key="2">
    <source>
        <dbReference type="ARBA" id="ARBA00022448"/>
    </source>
</evidence>
<evidence type="ECO:0000256" key="4">
    <source>
        <dbReference type="ARBA" id="ARBA00022519"/>
    </source>
</evidence>
<reference evidence="11 12" key="1">
    <citation type="submission" date="2019-12" db="EMBL/GenBank/DDBJ databases">
        <authorList>
            <person name="Yuan C.-G."/>
        </authorList>
    </citation>
    <scope>NUCLEOTIDE SEQUENCE [LARGE SCALE GENOMIC DNA]</scope>
    <source>
        <strain evidence="11 12">KCTC 23863</strain>
    </source>
</reference>
<feature type="transmembrane region" description="Helical" evidence="9">
    <location>
        <begin position="12"/>
        <end position="34"/>
    </location>
</feature>
<dbReference type="PANTHER" id="PTHR35011">
    <property type="entry name" value="2,3-DIKETO-L-GULONATE TRAP TRANSPORTER SMALL PERMEASE PROTEIN YIAM"/>
    <property type="match status" value="1"/>
</dbReference>
<keyword evidence="7 9" id="KW-0472">Membrane</keyword>
<feature type="transmembrane region" description="Helical" evidence="9">
    <location>
        <begin position="85"/>
        <end position="108"/>
    </location>
</feature>
<protein>
    <recommendedName>
        <fullName evidence="9">TRAP transporter small permease protein</fullName>
    </recommendedName>
</protein>
<feature type="transmembrane region" description="Helical" evidence="9">
    <location>
        <begin position="46"/>
        <end position="64"/>
    </location>
</feature>
<dbReference type="InterPro" id="IPR007387">
    <property type="entry name" value="TRAP_DctQ"/>
</dbReference>
<evidence type="ECO:0000256" key="9">
    <source>
        <dbReference type="RuleBase" id="RU369079"/>
    </source>
</evidence>
<comment type="similarity">
    <text evidence="8 9">Belongs to the TRAP transporter small permease family.</text>
</comment>
<dbReference type="OrthoDB" id="9797534at2"/>
<proteinExistence type="inferred from homology"/>
<dbReference type="Proteomes" id="UP000436483">
    <property type="component" value="Unassembled WGS sequence"/>
</dbReference>
<comment type="function">
    <text evidence="9">Part of the tripartite ATP-independent periplasmic (TRAP) transport system.</text>
</comment>
<evidence type="ECO:0000256" key="8">
    <source>
        <dbReference type="ARBA" id="ARBA00038436"/>
    </source>
</evidence>
<comment type="subcellular location">
    <subcellularLocation>
        <location evidence="1 9">Cell inner membrane</location>
        <topology evidence="1 9">Multi-pass membrane protein</topology>
    </subcellularLocation>
</comment>
<feature type="domain" description="Tripartite ATP-independent periplasmic transporters DctQ component" evidence="10">
    <location>
        <begin position="24"/>
        <end position="150"/>
    </location>
</feature>
<dbReference type="AlphaFoldDB" id="A0A7X3SPF9"/>
<accession>A0A7X3SPF9</accession>
<organism evidence="11 12">
    <name type="scientific">Microvirga makkahensis</name>
    <dbReference type="NCBI Taxonomy" id="1128670"/>
    <lineage>
        <taxon>Bacteria</taxon>
        <taxon>Pseudomonadati</taxon>
        <taxon>Pseudomonadota</taxon>
        <taxon>Alphaproteobacteria</taxon>
        <taxon>Hyphomicrobiales</taxon>
        <taxon>Methylobacteriaceae</taxon>
        <taxon>Microvirga</taxon>
    </lineage>
</organism>
<comment type="subunit">
    <text evidence="9">The complex comprises the extracytoplasmic solute receptor protein and the two transmembrane proteins.</text>
</comment>